<keyword evidence="9" id="KW-1185">Reference proteome</keyword>
<dbReference type="InterPro" id="IPR032840">
    <property type="entry name" value="CFAP91_dom"/>
</dbReference>
<gene>
    <name evidence="8" type="primary">Maats1</name>
    <name evidence="8" type="ORF">AVEN_200504_1</name>
</gene>
<comment type="caution">
    <text evidence="8">The sequence shown here is derived from an EMBL/GenBank/DDBJ whole genome shotgun (WGS) entry which is preliminary data.</text>
</comment>
<keyword evidence="8" id="KW-0969">Cilium</keyword>
<keyword evidence="2" id="KW-0963">Cytoplasm</keyword>
<dbReference type="Proteomes" id="UP000499080">
    <property type="component" value="Unassembled WGS sequence"/>
</dbReference>
<accession>A0A4Y2K456</accession>
<name>A0A4Y2K456_ARAVE</name>
<dbReference type="PANTHER" id="PTHR22455:SF10">
    <property type="entry name" value="CILIA- AND FLAGELLA-ASSOCIATED PROTEIN 91"/>
    <property type="match status" value="1"/>
</dbReference>
<reference evidence="8 9" key="1">
    <citation type="journal article" date="2019" name="Sci. Rep.">
        <title>Orb-weaving spider Araneus ventricosus genome elucidates the spidroin gene catalogue.</title>
        <authorList>
            <person name="Kono N."/>
            <person name="Nakamura H."/>
            <person name="Ohtoshi R."/>
            <person name="Moran D.A.P."/>
            <person name="Shinohara A."/>
            <person name="Yoshida Y."/>
            <person name="Fujiwara M."/>
            <person name="Mori M."/>
            <person name="Tomita M."/>
            <person name="Arakawa K."/>
        </authorList>
    </citation>
    <scope>NUCLEOTIDE SEQUENCE [LARGE SCALE GENOMIC DNA]</scope>
</reference>
<dbReference type="GO" id="GO:0005930">
    <property type="term" value="C:axoneme"/>
    <property type="evidence" value="ECO:0007669"/>
    <property type="project" value="UniProtKB-SubCell"/>
</dbReference>
<keyword evidence="4" id="KW-0966">Cell projection</keyword>
<sequence length="397" mass="45484">MDLNRTDFSQKNGCFISGADLCKFFDRPVETNPKVGDIVETEEEGTFIVYEPEVSDANKFVSKSTQTDYRESEAQTDPWDPPFKVTKVLKEPEVLSIRNFSLGSGLPAGLLEVNYISELRKNGKLKAEVESSENDETFERKKQIICDQVRNDWNYKISILNEKQLEKLTAMKSSLVDEMRKHSDRKEKFLTNLWTHKMTEMNKQNSKLQQKLRKEIRTLESGILSKDSDILEPGDFSERIPIKSAKAKAPISQGTEYMLSNYYLTNPAGLSSVKSWLDSKTDGLKTEIPLSRAFKRSQKERLAEQAYQNILEEKRSKLPAKLYREDYVKEEPPAPSVKAEDVIEFFDFEEKKVDLVTVLQKALRGFAHQKQMLELIECHKEGLSTILSPVYPGIADS</sequence>
<feature type="domain" description="CFAP91" evidence="7">
    <location>
        <begin position="65"/>
        <end position="217"/>
    </location>
</feature>
<keyword evidence="3" id="KW-0206">Cytoskeleton</keyword>
<evidence type="ECO:0000256" key="4">
    <source>
        <dbReference type="ARBA" id="ARBA00023273"/>
    </source>
</evidence>
<dbReference type="OrthoDB" id="567787at2759"/>
<protein>
    <recommendedName>
        <fullName evidence="6">Cilia- and flagella-associated protein 91</fullName>
    </recommendedName>
</protein>
<evidence type="ECO:0000259" key="7">
    <source>
        <dbReference type="Pfam" id="PF14738"/>
    </source>
</evidence>
<evidence type="ECO:0000256" key="5">
    <source>
        <dbReference type="ARBA" id="ARBA00029468"/>
    </source>
</evidence>
<comment type="subcellular location">
    <subcellularLocation>
        <location evidence="1">Cytoplasm</location>
        <location evidence="1">Cytoskeleton</location>
        <location evidence="1">Cilium axoneme</location>
    </subcellularLocation>
</comment>
<dbReference type="PANTHER" id="PTHR22455">
    <property type="entry name" value="CILIA- AND FLAGELLA-ASSOCIATED PROTEIN 91"/>
    <property type="match status" value="1"/>
</dbReference>
<evidence type="ECO:0000256" key="6">
    <source>
        <dbReference type="ARBA" id="ARBA00029555"/>
    </source>
</evidence>
<dbReference type="Pfam" id="PF14738">
    <property type="entry name" value="CFAP91"/>
    <property type="match status" value="1"/>
</dbReference>
<proteinExistence type="inferred from homology"/>
<evidence type="ECO:0000256" key="2">
    <source>
        <dbReference type="ARBA" id="ARBA00022490"/>
    </source>
</evidence>
<evidence type="ECO:0000256" key="3">
    <source>
        <dbReference type="ARBA" id="ARBA00023212"/>
    </source>
</evidence>
<dbReference type="EMBL" id="BGPR01004163">
    <property type="protein sequence ID" value="GBM96638.1"/>
    <property type="molecule type" value="Genomic_DNA"/>
</dbReference>
<dbReference type="AlphaFoldDB" id="A0A4Y2K456"/>
<evidence type="ECO:0000313" key="8">
    <source>
        <dbReference type="EMBL" id="GBM96638.1"/>
    </source>
</evidence>
<comment type="similarity">
    <text evidence="5">Belongs to the CFAP91 family.</text>
</comment>
<keyword evidence="8" id="KW-0282">Flagellum</keyword>
<evidence type="ECO:0000313" key="9">
    <source>
        <dbReference type="Proteomes" id="UP000499080"/>
    </source>
</evidence>
<dbReference type="InterPro" id="IPR026720">
    <property type="entry name" value="CFAP91"/>
</dbReference>
<evidence type="ECO:0000256" key="1">
    <source>
        <dbReference type="ARBA" id="ARBA00004430"/>
    </source>
</evidence>
<organism evidence="8 9">
    <name type="scientific">Araneus ventricosus</name>
    <name type="common">Orbweaver spider</name>
    <name type="synonym">Epeira ventricosa</name>
    <dbReference type="NCBI Taxonomy" id="182803"/>
    <lineage>
        <taxon>Eukaryota</taxon>
        <taxon>Metazoa</taxon>
        <taxon>Ecdysozoa</taxon>
        <taxon>Arthropoda</taxon>
        <taxon>Chelicerata</taxon>
        <taxon>Arachnida</taxon>
        <taxon>Araneae</taxon>
        <taxon>Araneomorphae</taxon>
        <taxon>Entelegynae</taxon>
        <taxon>Araneoidea</taxon>
        <taxon>Araneidae</taxon>
        <taxon>Araneus</taxon>
    </lineage>
</organism>